<organism evidence="2 3">
    <name type="scientific">Aureibaculum algae</name>
    <dbReference type="NCBI Taxonomy" id="2584122"/>
    <lineage>
        <taxon>Bacteria</taxon>
        <taxon>Pseudomonadati</taxon>
        <taxon>Bacteroidota</taxon>
        <taxon>Flavobacteriia</taxon>
        <taxon>Flavobacteriales</taxon>
        <taxon>Flavobacteriaceae</taxon>
        <taxon>Aureibaculum</taxon>
    </lineage>
</organism>
<dbReference type="Gene3D" id="1.25.40.10">
    <property type="entry name" value="Tetratricopeptide repeat domain"/>
    <property type="match status" value="1"/>
</dbReference>
<dbReference type="RefSeq" id="WP_138950220.1">
    <property type="nucleotide sequence ID" value="NZ_CP040749.1"/>
</dbReference>
<dbReference type="SUPFAM" id="SSF48452">
    <property type="entry name" value="TPR-like"/>
    <property type="match status" value="1"/>
</dbReference>
<keyword evidence="3" id="KW-1185">Reference proteome</keyword>
<accession>A0A5B7TXC5</accession>
<evidence type="ECO:0000256" key="1">
    <source>
        <dbReference type="SAM" id="SignalP"/>
    </source>
</evidence>
<feature type="chain" id="PRO_5022845856" description="Tetratricopeptide repeat protein" evidence="1">
    <location>
        <begin position="22"/>
        <end position="231"/>
    </location>
</feature>
<evidence type="ECO:0000313" key="3">
    <source>
        <dbReference type="Proteomes" id="UP000306229"/>
    </source>
</evidence>
<reference evidence="2 3" key="1">
    <citation type="submission" date="2019-05" db="EMBL/GenBank/DDBJ databases">
        <title>Algicella ahnfeltiae gen. nov., sp. nov., a novel marine bacterium of the family Flavobacteriaceae isolated from a red alga.</title>
        <authorList>
            <person name="Nedashkovskaya O.I."/>
            <person name="Kukhlevskiy A.D."/>
            <person name="Kim S.-G."/>
            <person name="Zhukova N.V."/>
            <person name="Mikhailov V.V."/>
        </authorList>
    </citation>
    <scope>NUCLEOTIDE SEQUENCE [LARGE SCALE GENOMIC DNA]</scope>
    <source>
        <strain evidence="2 3">10Alg115</strain>
    </source>
</reference>
<dbReference type="SMART" id="SM00028">
    <property type="entry name" value="TPR"/>
    <property type="match status" value="2"/>
</dbReference>
<feature type="signal peptide" evidence="1">
    <location>
        <begin position="1"/>
        <end position="21"/>
    </location>
</feature>
<name>A0A5B7TXC5_9FLAO</name>
<dbReference type="Pfam" id="PF13181">
    <property type="entry name" value="TPR_8"/>
    <property type="match status" value="2"/>
</dbReference>
<keyword evidence="1" id="KW-0732">Signal</keyword>
<dbReference type="KEGG" id="fbe:FF125_13270"/>
<evidence type="ECO:0008006" key="4">
    <source>
        <dbReference type="Google" id="ProtNLM"/>
    </source>
</evidence>
<dbReference type="Proteomes" id="UP000306229">
    <property type="component" value="Chromosome"/>
</dbReference>
<gene>
    <name evidence="2" type="ORF">FF125_13270</name>
</gene>
<dbReference type="InterPro" id="IPR011990">
    <property type="entry name" value="TPR-like_helical_dom_sf"/>
</dbReference>
<protein>
    <recommendedName>
        <fullName evidence="4">Tetratricopeptide repeat protein</fullName>
    </recommendedName>
</protein>
<evidence type="ECO:0000313" key="2">
    <source>
        <dbReference type="EMBL" id="QCX39362.1"/>
    </source>
</evidence>
<sequence length="231" mass="26056">MRKFYITFSAFLAITSFYAQSNTDTSLDKAVLKQALRYADSDVAKKSMYDIIAKEGDNSTYKDSLAYLYFNDRKYPSCYMVCADVLSKDGSKQQILEMQAVSLENMGAYDKAAQTYAKLTVKSGNNYHAYKLANLYFALKKYDEAMSAVKKAQELKDTGEIKVSYAVNKNYQQQVALLAAISNLKGLIEFEQEKLDLAKLSFQKAVEIQEDFVLAKENLEAVIAGKQVKKE</sequence>
<dbReference type="InterPro" id="IPR019734">
    <property type="entry name" value="TPR_rpt"/>
</dbReference>
<dbReference type="OrthoDB" id="1431564at2"/>
<dbReference type="AlphaFoldDB" id="A0A5B7TXC5"/>
<dbReference type="EMBL" id="CP040749">
    <property type="protein sequence ID" value="QCX39362.1"/>
    <property type="molecule type" value="Genomic_DNA"/>
</dbReference>
<proteinExistence type="predicted"/>